<sequence length="137" mass="15734">MKKAMDFIKGFAGVFFFSQIFNYLLVNGPVWDTSSFFYHISVYVIATIAFSALALLIAYFKKPSSTPEEPTVDERTKGMYLRFIGSIFMFSYFILMGVTGYLMLTNQETIPTDYLFYYSFGVLFIGMVVSPMVIRKL</sequence>
<gene>
    <name evidence="2" type="ORF">A3864_16080</name>
</gene>
<protein>
    <submittedName>
        <fullName evidence="2">Uncharacterized protein</fullName>
    </submittedName>
</protein>
<evidence type="ECO:0000313" key="3">
    <source>
        <dbReference type="Proteomes" id="UP000250174"/>
    </source>
</evidence>
<reference evidence="2 3" key="1">
    <citation type="submission" date="2016-03" db="EMBL/GenBank/DDBJ databases">
        <title>Comparison of Bacillus endophyticus and B. anthracis characteristics using whole genome sequence analysis and microbiological techniques.</title>
        <authorList>
            <person name="Lekota K.E."/>
            <person name="Mafofo J."/>
            <person name="Rees J."/>
            <person name="Muchadeyi F.C."/>
            <person name="Madoroba E."/>
            <person name="Van Heerden H."/>
        </authorList>
    </citation>
    <scope>NUCLEOTIDE SEQUENCE [LARGE SCALE GENOMIC DNA]</scope>
    <source>
        <strain evidence="2 3">3631_10C</strain>
    </source>
</reference>
<proteinExistence type="predicted"/>
<accession>A0AAX1Q6Y9</accession>
<feature type="transmembrane region" description="Helical" evidence="1">
    <location>
        <begin position="37"/>
        <end position="60"/>
    </location>
</feature>
<feature type="transmembrane region" description="Helical" evidence="1">
    <location>
        <begin position="115"/>
        <end position="134"/>
    </location>
</feature>
<dbReference type="Proteomes" id="UP000250174">
    <property type="component" value="Unassembled WGS sequence"/>
</dbReference>
<dbReference type="AlphaFoldDB" id="A0AAX1Q6Y9"/>
<dbReference type="EMBL" id="LVYK01000037">
    <property type="protein sequence ID" value="RAS75188.1"/>
    <property type="molecule type" value="Genomic_DNA"/>
</dbReference>
<evidence type="ECO:0000256" key="1">
    <source>
        <dbReference type="SAM" id="Phobius"/>
    </source>
</evidence>
<organism evidence="2 3">
    <name type="scientific">Priestia endophytica</name>
    <dbReference type="NCBI Taxonomy" id="135735"/>
    <lineage>
        <taxon>Bacteria</taxon>
        <taxon>Bacillati</taxon>
        <taxon>Bacillota</taxon>
        <taxon>Bacilli</taxon>
        <taxon>Bacillales</taxon>
        <taxon>Bacillaceae</taxon>
        <taxon>Priestia</taxon>
    </lineage>
</organism>
<comment type="caution">
    <text evidence="2">The sequence shown here is derived from an EMBL/GenBank/DDBJ whole genome shotgun (WGS) entry which is preliminary data.</text>
</comment>
<name>A0AAX1Q6Y9_9BACI</name>
<keyword evidence="1" id="KW-0812">Transmembrane</keyword>
<keyword evidence="1" id="KW-0472">Membrane</keyword>
<feature type="transmembrane region" description="Helical" evidence="1">
    <location>
        <begin position="7"/>
        <end position="25"/>
    </location>
</feature>
<keyword evidence="1" id="KW-1133">Transmembrane helix</keyword>
<feature type="transmembrane region" description="Helical" evidence="1">
    <location>
        <begin position="80"/>
        <end position="103"/>
    </location>
</feature>
<dbReference type="RefSeq" id="WP_111925002.1">
    <property type="nucleotide sequence ID" value="NZ_LVYK01000037.1"/>
</dbReference>
<evidence type="ECO:0000313" key="2">
    <source>
        <dbReference type="EMBL" id="RAS75188.1"/>
    </source>
</evidence>